<dbReference type="InterPro" id="IPR007110">
    <property type="entry name" value="Ig-like_dom"/>
</dbReference>
<dbReference type="InterPro" id="IPR003598">
    <property type="entry name" value="Ig_sub2"/>
</dbReference>
<dbReference type="GO" id="GO:0098609">
    <property type="term" value="P:cell-cell adhesion"/>
    <property type="evidence" value="ECO:0007669"/>
    <property type="project" value="TreeGrafter"/>
</dbReference>
<dbReference type="Proteomes" id="UP000691718">
    <property type="component" value="Unassembled WGS sequence"/>
</dbReference>
<organism evidence="8 9">
    <name type="scientific">Parnassius apollo</name>
    <name type="common">Apollo butterfly</name>
    <name type="synonym">Papilio apollo</name>
    <dbReference type="NCBI Taxonomy" id="110799"/>
    <lineage>
        <taxon>Eukaryota</taxon>
        <taxon>Metazoa</taxon>
        <taxon>Ecdysozoa</taxon>
        <taxon>Arthropoda</taxon>
        <taxon>Hexapoda</taxon>
        <taxon>Insecta</taxon>
        <taxon>Pterygota</taxon>
        <taxon>Neoptera</taxon>
        <taxon>Endopterygota</taxon>
        <taxon>Lepidoptera</taxon>
        <taxon>Glossata</taxon>
        <taxon>Ditrysia</taxon>
        <taxon>Papilionoidea</taxon>
        <taxon>Papilionidae</taxon>
        <taxon>Parnassiinae</taxon>
        <taxon>Parnassini</taxon>
        <taxon>Parnassius</taxon>
        <taxon>Parnassius</taxon>
    </lineage>
</organism>
<evidence type="ECO:0000256" key="1">
    <source>
        <dbReference type="ARBA" id="ARBA00004479"/>
    </source>
</evidence>
<dbReference type="GO" id="GO:0005911">
    <property type="term" value="C:cell-cell junction"/>
    <property type="evidence" value="ECO:0007669"/>
    <property type="project" value="TreeGrafter"/>
</dbReference>
<dbReference type="PROSITE" id="PS50835">
    <property type="entry name" value="IG_LIKE"/>
    <property type="match status" value="3"/>
</dbReference>
<evidence type="ECO:0000256" key="4">
    <source>
        <dbReference type="ARBA" id="ARBA00023180"/>
    </source>
</evidence>
<feature type="domain" description="Ig-like" evidence="7">
    <location>
        <begin position="176"/>
        <end position="219"/>
    </location>
</feature>
<dbReference type="InterPro" id="IPR003599">
    <property type="entry name" value="Ig_sub"/>
</dbReference>
<dbReference type="PANTHER" id="PTHR11640:SF154">
    <property type="entry name" value="IRREGULAR CHIASM C-ROUGHEST PROTEIN-LIKE PROTEIN"/>
    <property type="match status" value="1"/>
</dbReference>
<dbReference type="InterPro" id="IPR013162">
    <property type="entry name" value="CD80_C2-set"/>
</dbReference>
<keyword evidence="9" id="KW-1185">Reference proteome</keyword>
<gene>
    <name evidence="8" type="ORF">PAPOLLO_LOCUS23233</name>
</gene>
<dbReference type="Pfam" id="PF08205">
    <property type="entry name" value="C2-set_2"/>
    <property type="match status" value="1"/>
</dbReference>
<accession>A0A8S3XW74</accession>
<dbReference type="InterPro" id="IPR013098">
    <property type="entry name" value="Ig_I-set"/>
</dbReference>
<dbReference type="SMART" id="SM00408">
    <property type="entry name" value="IGc2"/>
    <property type="match status" value="1"/>
</dbReference>
<dbReference type="AlphaFoldDB" id="A0A8S3XW74"/>
<evidence type="ECO:0000313" key="9">
    <source>
        <dbReference type="Proteomes" id="UP000691718"/>
    </source>
</evidence>
<evidence type="ECO:0000256" key="6">
    <source>
        <dbReference type="SAM" id="Phobius"/>
    </source>
</evidence>
<dbReference type="EMBL" id="CAJQZP010001427">
    <property type="protein sequence ID" value="CAG5045300.1"/>
    <property type="molecule type" value="Genomic_DNA"/>
</dbReference>
<protein>
    <submittedName>
        <fullName evidence="8">(apollo) hypothetical protein</fullName>
    </submittedName>
</protein>
<dbReference type="OrthoDB" id="10039395at2759"/>
<dbReference type="SMART" id="SM00409">
    <property type="entry name" value="IG"/>
    <property type="match status" value="3"/>
</dbReference>
<dbReference type="Pfam" id="PF07679">
    <property type="entry name" value="I-set"/>
    <property type="match status" value="1"/>
</dbReference>
<keyword evidence="4" id="KW-0325">Glycoprotein</keyword>
<reference evidence="8" key="1">
    <citation type="submission" date="2021-04" db="EMBL/GenBank/DDBJ databases">
        <authorList>
            <person name="Tunstrom K."/>
        </authorList>
    </citation>
    <scope>NUCLEOTIDE SEQUENCE</scope>
</reference>
<name>A0A8S3XW74_PARAO</name>
<dbReference type="GO" id="GO:0005886">
    <property type="term" value="C:plasma membrane"/>
    <property type="evidence" value="ECO:0007669"/>
    <property type="project" value="TreeGrafter"/>
</dbReference>
<keyword evidence="3" id="KW-1015">Disulfide bond</keyword>
<proteinExistence type="predicted"/>
<evidence type="ECO:0000256" key="3">
    <source>
        <dbReference type="ARBA" id="ARBA00023157"/>
    </source>
</evidence>
<comment type="subcellular location">
    <subcellularLocation>
        <location evidence="1">Membrane</location>
        <topology evidence="1">Single-pass type I membrane protein</topology>
    </subcellularLocation>
</comment>
<dbReference type="CDD" id="cd00096">
    <property type="entry name" value="Ig"/>
    <property type="match status" value="1"/>
</dbReference>
<keyword evidence="6" id="KW-1133">Transmembrane helix</keyword>
<dbReference type="GO" id="GO:0050839">
    <property type="term" value="F:cell adhesion molecule binding"/>
    <property type="evidence" value="ECO:0007669"/>
    <property type="project" value="TreeGrafter"/>
</dbReference>
<evidence type="ECO:0000313" key="8">
    <source>
        <dbReference type="EMBL" id="CAG5045300.1"/>
    </source>
</evidence>
<keyword evidence="2 6" id="KW-0472">Membrane</keyword>
<sequence length="532" mass="58448">MYRGKYEWANVRNKVHGDCSLLVRAASLQIDDGQWQCQVTSSSYDVQDALSSPPAKLAVRTRPQSPKILFNGLRVFSEQKITVPAGSKLTVICEARYGNPPAYIEWYLGKNRLIALRQTNVSEIERPRVWAARSVLDMEVSRSALGKKLTCIAHHLSYPAPHYRVAYTKLDVSFVPVVSILGADANILSSLEEGVSTLSLDCKAVGNPKPFVWWTNNGKSVGAKGSKLILAPVTRNHSVGPRITWVGPDTVVEANLFSQVTLECKAEGNPPPSYHWYHISGIATTTQDILSNGHSISSTSQLQLFNISYTQRGRYTCAVENCIGLEKRSHQSDAITLNVLGPPVGAHLVNAHGWGGAEVSFQVTVCADPAPTMAYWLRDKLRFDVPSELDRYRALEREGVYGCYLYALFISNVGVDDAGNYILHVDNDMGYSSHTIALTVHETAHVAPLIACALVIAALFVLLFCFVVRCRRQKDGIVLKTDEFNGDAKVTTMDAIYVLQQSNYTSGAGNQQDKSGEKAGLEVLILQPSDIM</sequence>
<keyword evidence="6" id="KW-0812">Transmembrane</keyword>
<feature type="domain" description="Ig-like" evidence="7">
    <location>
        <begin position="66"/>
        <end position="168"/>
    </location>
</feature>
<dbReference type="InterPro" id="IPR051275">
    <property type="entry name" value="Cell_adhesion_signaling"/>
</dbReference>
<dbReference type="PANTHER" id="PTHR11640">
    <property type="entry name" value="NEPHRIN"/>
    <property type="match status" value="1"/>
</dbReference>
<feature type="domain" description="Ig-like" evidence="7">
    <location>
        <begin position="241"/>
        <end position="336"/>
    </location>
</feature>
<keyword evidence="5" id="KW-0393">Immunoglobulin domain</keyword>
<evidence type="ECO:0000259" key="7">
    <source>
        <dbReference type="PROSITE" id="PS50835"/>
    </source>
</evidence>
<evidence type="ECO:0000256" key="5">
    <source>
        <dbReference type="ARBA" id="ARBA00023319"/>
    </source>
</evidence>
<feature type="transmembrane region" description="Helical" evidence="6">
    <location>
        <begin position="446"/>
        <end position="468"/>
    </location>
</feature>
<evidence type="ECO:0000256" key="2">
    <source>
        <dbReference type="ARBA" id="ARBA00023136"/>
    </source>
</evidence>
<comment type="caution">
    <text evidence="8">The sequence shown here is derived from an EMBL/GenBank/DDBJ whole genome shotgun (WGS) entry which is preliminary data.</text>
</comment>
<dbReference type="Pfam" id="PF13927">
    <property type="entry name" value="Ig_3"/>
    <property type="match status" value="1"/>
</dbReference>